<organism evidence="2 3">
    <name type="scientific">Bradyrhizobium japonicum</name>
    <dbReference type="NCBI Taxonomy" id="375"/>
    <lineage>
        <taxon>Bacteria</taxon>
        <taxon>Pseudomonadati</taxon>
        <taxon>Pseudomonadota</taxon>
        <taxon>Alphaproteobacteria</taxon>
        <taxon>Hyphomicrobiales</taxon>
        <taxon>Nitrobacteraceae</taxon>
        <taxon>Bradyrhizobium</taxon>
    </lineage>
</organism>
<dbReference type="AlphaFoldDB" id="A0A0A3Y0W2"/>
<accession>A0A0A3Y0W2</accession>
<dbReference type="InterPro" id="IPR032710">
    <property type="entry name" value="NTF2-like_dom_sf"/>
</dbReference>
<protein>
    <submittedName>
        <fullName evidence="2">Ketosteroid isomerase</fullName>
    </submittedName>
</protein>
<evidence type="ECO:0000259" key="1">
    <source>
        <dbReference type="Pfam" id="PF13474"/>
    </source>
</evidence>
<dbReference type="STRING" id="375.BKD09_RS19810"/>
<proteinExistence type="predicted"/>
<dbReference type="GO" id="GO:0016853">
    <property type="term" value="F:isomerase activity"/>
    <property type="evidence" value="ECO:0007669"/>
    <property type="project" value="UniProtKB-KW"/>
</dbReference>
<feature type="domain" description="SnoaL-like" evidence="1">
    <location>
        <begin position="17"/>
        <end position="135"/>
    </location>
</feature>
<name>A0A0A3Y0W2_BRAJP</name>
<dbReference type="Gene3D" id="3.10.450.50">
    <property type="match status" value="1"/>
</dbReference>
<dbReference type="Pfam" id="PF13474">
    <property type="entry name" value="SnoaL_3"/>
    <property type="match status" value="1"/>
</dbReference>
<dbReference type="EMBL" id="JRPN01000005">
    <property type="protein sequence ID" value="KGT80295.1"/>
    <property type="molecule type" value="Genomic_DNA"/>
</dbReference>
<comment type="caution">
    <text evidence="2">The sequence shown here is derived from an EMBL/GenBank/DDBJ whole genome shotgun (WGS) entry which is preliminary data.</text>
</comment>
<dbReference type="InterPro" id="IPR037401">
    <property type="entry name" value="SnoaL-like"/>
</dbReference>
<gene>
    <name evidence="2" type="ORF">MA20_07895</name>
</gene>
<evidence type="ECO:0000313" key="2">
    <source>
        <dbReference type="EMBL" id="KGT80295.1"/>
    </source>
</evidence>
<sequence>MAPLPLANTEIVQFFRAWLDTFSGYVREVDYASARPLFHPDVLAFGTHNDVIPGLDQWVSSQWNNVWPKTTDFRFVFDQVTILASPDGTMATVVAPWTSTGYHPDGSSFPRPGRATMVFSKNRDGWLCVHSHMSLNRGVPQASHANRPVKAW</sequence>
<reference evidence="2 3" key="1">
    <citation type="submission" date="2014-09" db="EMBL/GenBank/DDBJ databases">
        <title>Draft genome of Bradyrhizobium japonicum Is-34.</title>
        <authorList>
            <person name="Tsurumaru H."/>
            <person name="Yamakawa T."/>
            <person name="Hashimoto S."/>
            <person name="Okizaki K."/>
            <person name="Kanesaki Y."/>
            <person name="Yoshikawa H."/>
            <person name="Yajima S."/>
        </authorList>
    </citation>
    <scope>NUCLEOTIDE SEQUENCE [LARGE SCALE GENOMIC DNA]</scope>
    <source>
        <strain evidence="2 3">Is-34</strain>
    </source>
</reference>
<evidence type="ECO:0000313" key="3">
    <source>
        <dbReference type="Proteomes" id="UP000030377"/>
    </source>
</evidence>
<keyword evidence="2" id="KW-0413">Isomerase</keyword>
<dbReference type="Proteomes" id="UP000030377">
    <property type="component" value="Unassembled WGS sequence"/>
</dbReference>
<dbReference type="RefSeq" id="WP_041954945.1">
    <property type="nucleotide sequence ID" value="NZ_JRPN01000005.1"/>
</dbReference>
<dbReference type="SUPFAM" id="SSF54427">
    <property type="entry name" value="NTF2-like"/>
    <property type="match status" value="1"/>
</dbReference>